<geneLocation type="plasmid" evidence="3 4">
    <name>pAcX50d</name>
</geneLocation>
<name>A0A0C4WS82_9GAMM</name>
<sequence length="805" mass="88640">MFFSSLKRWLFGDNYASLFAEAPHPAERLIPPELRPYLENHNWQNLRYPPYQEGYPSKVTGEWLMRHYQRKLIDRIAGSIGLPKDEYQRYVEPILINVAELAHLLPASENHHHAGPGGLLRHSLEVANLTLDGCLTTAFDTAETPARRSTRRWRWNVAGVAAGLLHDAGKALTDLRATDFEGTLEWSPEQETLHQWAGRHKLDRYFLHWNAQRHEKHIQASVALVSTLIPAEARAWIQGGGRDIYEALLDAIAGNANRAPLTELVRRSDSASVKRDLLKGPSHAGGGDTGVPVIRLVSDAMLRLLSTGRWTVNAPGSRVWVATDGVYIAWHSAAEEIVRLLVKDGIVAIPRSPEMLLAILADHGLAQRRDDGELYWLVTPHVLCRNGKGPVLRCLKLSSPDVLFPHVPVPPPTSIRLGKEGEQVERIAPNEKGLLERQTPVSAPTAVAVGRPVLEAGEATPSRPNAEPAPEPARSVISTPSLPAEPRIPSTPDPAAVKAQPKPVALEWVNQNAQPGENDPDTAPERRQPATSPSVPVAEPLPMAHAPADSASEPQPAEFPRKNAQGQISLAELLGEPSPPPLPQNPPQPRPEPHRPRLKLQGHAAGRVTPSQEARLTPAEIALLNAQPVLAGKFVACLDRVEELRPVAGRVFVPLYKTPFDDDDLQLLFDSDWLWRDFTQEGAPLTRRVNRRRGFLLTIPLSALFCQLGELDWGIHDIGSLPEDKIARYHGYLAAVLEKARPETLGDVDTLAISESQVEALARQLKASTRDVEAAVLSLRDAVKIPVRKTLYIRARPEEVASRPG</sequence>
<evidence type="ECO:0000313" key="4">
    <source>
        <dbReference type="Proteomes" id="UP000068210"/>
    </source>
</evidence>
<dbReference type="KEGG" id="acx:Achr_d460"/>
<feature type="region of interest" description="Disordered" evidence="1">
    <location>
        <begin position="573"/>
        <end position="597"/>
    </location>
</feature>
<dbReference type="EMBL" id="CP010419">
    <property type="protein sequence ID" value="AJE23581.1"/>
    <property type="molecule type" value="Genomic_DNA"/>
</dbReference>
<feature type="compositionally biased region" description="Pro residues" evidence="1">
    <location>
        <begin position="577"/>
        <end position="590"/>
    </location>
</feature>
<evidence type="ECO:0000256" key="1">
    <source>
        <dbReference type="SAM" id="MobiDB-lite"/>
    </source>
</evidence>
<proteinExistence type="predicted"/>
<protein>
    <submittedName>
        <fullName evidence="3">Type IV conjugative transfer system protein TraI</fullName>
    </submittedName>
</protein>
<keyword evidence="3" id="KW-0614">Plasmid</keyword>
<dbReference type="InterPro" id="IPR011119">
    <property type="entry name" value="Unchr_helicase_relaxase_TraI"/>
</dbReference>
<keyword evidence="4" id="KW-1185">Reference proteome</keyword>
<feature type="region of interest" description="Disordered" evidence="1">
    <location>
        <begin position="440"/>
        <end position="500"/>
    </location>
</feature>
<dbReference type="Gene3D" id="1.10.3210.40">
    <property type="match status" value="1"/>
</dbReference>
<gene>
    <name evidence="3" type="primary">traI</name>
    <name evidence="3" type="ORF">Achr_d460</name>
</gene>
<feature type="domain" description="Uncharacterised" evidence="2">
    <location>
        <begin position="54"/>
        <end position="375"/>
    </location>
</feature>
<accession>A0A0C4WS82</accession>
<dbReference type="HOGENOM" id="CLU_335506_0_0_6"/>
<organism evidence="3 4">
    <name type="scientific">Azotobacter chroococcum NCIMB 8003</name>
    <dbReference type="NCBI Taxonomy" id="1328314"/>
    <lineage>
        <taxon>Bacteria</taxon>
        <taxon>Pseudomonadati</taxon>
        <taxon>Pseudomonadota</taxon>
        <taxon>Gammaproteobacteria</taxon>
        <taxon>Pseudomonadales</taxon>
        <taxon>Pseudomonadaceae</taxon>
        <taxon>Azotobacter</taxon>
    </lineage>
</organism>
<dbReference type="Proteomes" id="UP000068210">
    <property type="component" value="Plasmid pAcX50d"/>
</dbReference>
<evidence type="ECO:0000313" key="3">
    <source>
        <dbReference type="EMBL" id="AJE23581.1"/>
    </source>
</evidence>
<evidence type="ECO:0000259" key="2">
    <source>
        <dbReference type="Pfam" id="PF07514"/>
    </source>
</evidence>
<dbReference type="AlphaFoldDB" id="A0A0C4WS82"/>
<dbReference type="RefSeq" id="WP_040107141.1">
    <property type="nucleotide sequence ID" value="NZ_CP010419.1"/>
</dbReference>
<dbReference type="NCBIfam" id="NF041494">
    <property type="entry name" value="MobH"/>
    <property type="match status" value="1"/>
</dbReference>
<dbReference type="Pfam" id="PF07514">
    <property type="entry name" value="TraI_2"/>
    <property type="match status" value="1"/>
</dbReference>
<feature type="compositionally biased region" description="Low complexity" evidence="1">
    <location>
        <begin position="461"/>
        <end position="475"/>
    </location>
</feature>
<feature type="region of interest" description="Disordered" evidence="1">
    <location>
        <begin position="512"/>
        <end position="561"/>
    </location>
</feature>
<reference evidence="3 4" key="1">
    <citation type="journal article" date="2015" name="PLoS ONE">
        <title>Azotobacter Genomes: The Genome of Azotobacter chroococcum NCIMB 8003 (ATCC 4412).</title>
        <authorList>
            <person name="Robson R.L."/>
            <person name="Jones R."/>
            <person name="Robson R.M."/>
            <person name="Schwartz A."/>
            <person name="Richardson T.H."/>
        </authorList>
    </citation>
    <scope>NUCLEOTIDE SEQUENCE [LARGE SCALE GENOMIC DNA]</scope>
    <source>
        <strain evidence="3 4">NCIMB 8003</strain>
        <plasmid evidence="4">Plasmid pAcX50d</plasmid>
    </source>
</reference>